<accession>A0AAW9S1R8</accession>
<keyword evidence="1" id="KW-0092">Biotin</keyword>
<gene>
    <name evidence="3" type="ORF">AAG747_24535</name>
</gene>
<dbReference type="RefSeq" id="WP_346823894.1">
    <property type="nucleotide sequence ID" value="NZ_JBDKWZ010000019.1"/>
</dbReference>
<dbReference type="SUPFAM" id="SSF51230">
    <property type="entry name" value="Single hybrid motif"/>
    <property type="match status" value="1"/>
</dbReference>
<protein>
    <submittedName>
        <fullName evidence="3">Biotin/lipoyl-containing protein</fullName>
    </submittedName>
</protein>
<dbReference type="InterPro" id="IPR001882">
    <property type="entry name" value="Biotin_BS"/>
</dbReference>
<sequence length="167" mass="19247">MIQVKIDQSAAVYEVTEKDDRLFVNNQVVEWDIVRLADQRFHILYQNKSFNAEFIHADAVKKEFILKINGRVYHLEVKDQYDILLEKLGMKDALLQKVNDLKAPMPGLILEVKAKEGERVKKGEPLLILEAMKMENVLKAPEDVTIKSVKVSQADNVEKNQLLLVFE</sequence>
<evidence type="ECO:0000256" key="1">
    <source>
        <dbReference type="ARBA" id="ARBA00023267"/>
    </source>
</evidence>
<dbReference type="PROSITE" id="PS50968">
    <property type="entry name" value="BIOTINYL_LIPOYL"/>
    <property type="match status" value="1"/>
</dbReference>
<dbReference type="PANTHER" id="PTHR45266">
    <property type="entry name" value="OXALOACETATE DECARBOXYLASE ALPHA CHAIN"/>
    <property type="match status" value="1"/>
</dbReference>
<proteinExistence type="predicted"/>
<dbReference type="InterPro" id="IPR050709">
    <property type="entry name" value="Biotin_Carboxyl_Carrier/Decarb"/>
</dbReference>
<name>A0AAW9S1R8_9BACT</name>
<evidence type="ECO:0000313" key="4">
    <source>
        <dbReference type="Proteomes" id="UP001403385"/>
    </source>
</evidence>
<feature type="domain" description="Lipoyl-binding" evidence="2">
    <location>
        <begin position="85"/>
        <end position="167"/>
    </location>
</feature>
<evidence type="ECO:0000259" key="2">
    <source>
        <dbReference type="PROSITE" id="PS50968"/>
    </source>
</evidence>
<dbReference type="Proteomes" id="UP001403385">
    <property type="component" value="Unassembled WGS sequence"/>
</dbReference>
<dbReference type="FunFam" id="2.40.50.100:FF:000003">
    <property type="entry name" value="Acetyl-CoA carboxylase biotin carboxyl carrier protein"/>
    <property type="match status" value="1"/>
</dbReference>
<dbReference type="EMBL" id="JBDKWZ010000019">
    <property type="protein sequence ID" value="MEN7551112.1"/>
    <property type="molecule type" value="Genomic_DNA"/>
</dbReference>
<dbReference type="InterPro" id="IPR011053">
    <property type="entry name" value="Single_hybrid_motif"/>
</dbReference>
<dbReference type="AlphaFoldDB" id="A0AAW9S1R8"/>
<dbReference type="CDD" id="cd06850">
    <property type="entry name" value="biotinyl_domain"/>
    <property type="match status" value="1"/>
</dbReference>
<evidence type="ECO:0000313" key="3">
    <source>
        <dbReference type="EMBL" id="MEN7551112.1"/>
    </source>
</evidence>
<reference evidence="3 4" key="1">
    <citation type="submission" date="2024-04" db="EMBL/GenBank/DDBJ databases">
        <title>Novel genus in family Flammeovirgaceae.</title>
        <authorList>
            <person name="Nguyen T.H."/>
            <person name="Vuong T.Q."/>
            <person name="Le H."/>
            <person name="Kim S.-G."/>
        </authorList>
    </citation>
    <scope>NUCLEOTIDE SEQUENCE [LARGE SCALE GENOMIC DNA]</scope>
    <source>
        <strain evidence="3 4">JCM 23209</strain>
    </source>
</reference>
<dbReference type="InterPro" id="IPR000089">
    <property type="entry name" value="Biotin_lipoyl"/>
</dbReference>
<dbReference type="PANTHER" id="PTHR45266:SF3">
    <property type="entry name" value="OXALOACETATE DECARBOXYLASE ALPHA CHAIN"/>
    <property type="match status" value="1"/>
</dbReference>
<dbReference type="Gene3D" id="2.40.50.100">
    <property type="match status" value="1"/>
</dbReference>
<comment type="caution">
    <text evidence="3">The sequence shown here is derived from an EMBL/GenBank/DDBJ whole genome shotgun (WGS) entry which is preliminary data.</text>
</comment>
<dbReference type="PROSITE" id="PS00188">
    <property type="entry name" value="BIOTIN"/>
    <property type="match status" value="1"/>
</dbReference>
<organism evidence="3 4">
    <name type="scientific">Rapidithrix thailandica</name>
    <dbReference type="NCBI Taxonomy" id="413964"/>
    <lineage>
        <taxon>Bacteria</taxon>
        <taxon>Pseudomonadati</taxon>
        <taxon>Bacteroidota</taxon>
        <taxon>Cytophagia</taxon>
        <taxon>Cytophagales</taxon>
        <taxon>Flammeovirgaceae</taxon>
        <taxon>Rapidithrix</taxon>
    </lineage>
</organism>
<dbReference type="Pfam" id="PF00364">
    <property type="entry name" value="Biotin_lipoyl"/>
    <property type="match status" value="1"/>
</dbReference>
<keyword evidence="4" id="KW-1185">Reference proteome</keyword>